<dbReference type="EMBL" id="MRWD01000003">
    <property type="protein sequence ID" value="ORJ22907.1"/>
    <property type="molecule type" value="Genomic_DNA"/>
</dbReference>
<evidence type="ECO:0000259" key="5">
    <source>
        <dbReference type="Pfam" id="PF00108"/>
    </source>
</evidence>
<dbReference type="InterPro" id="IPR016039">
    <property type="entry name" value="Thiolase-like"/>
</dbReference>
<dbReference type="GO" id="GO:0003988">
    <property type="term" value="F:acetyl-CoA C-acyltransferase activity"/>
    <property type="evidence" value="ECO:0007669"/>
    <property type="project" value="TreeGrafter"/>
</dbReference>
<keyword evidence="3 4" id="KW-0012">Acyltransferase</keyword>
<evidence type="ECO:0000313" key="8">
    <source>
        <dbReference type="EMBL" id="ORJ22907.1"/>
    </source>
</evidence>
<evidence type="ECO:0000259" key="6">
    <source>
        <dbReference type="Pfam" id="PF02803"/>
    </source>
</evidence>
<evidence type="ECO:0000313" key="7">
    <source>
        <dbReference type="EMBL" id="MBF6638778.1"/>
    </source>
</evidence>
<keyword evidence="9" id="KW-1185">Reference proteome</keyword>
<dbReference type="InterPro" id="IPR050215">
    <property type="entry name" value="Thiolase-like_sf_Thiolase"/>
</dbReference>
<reference evidence="8" key="1">
    <citation type="submission" date="2016-12" db="EMBL/GenBank/DDBJ databases">
        <authorList>
            <person name="Le Fleche-Mateos A."/>
        </authorList>
    </citation>
    <scope>NUCLEOTIDE SEQUENCE</scope>
    <source>
        <strain evidence="8">213</strain>
    </source>
</reference>
<name>A0AA40X4Z3_9GAMM</name>
<dbReference type="PROSITE" id="PS00737">
    <property type="entry name" value="THIOLASE_2"/>
    <property type="match status" value="1"/>
</dbReference>
<dbReference type="Proteomes" id="UP000705283">
    <property type="component" value="Unassembled WGS sequence"/>
</dbReference>
<dbReference type="GO" id="GO:0006635">
    <property type="term" value="P:fatty acid beta-oxidation"/>
    <property type="evidence" value="ECO:0007669"/>
    <property type="project" value="TreeGrafter"/>
</dbReference>
<sequence>MKLNDIALNYQPAPDCEPVIVEAYRTAVGKAYGMFATLPMEALLAPLFQKILSHSKIDAAQIDEVILGNATGGGGNIARLAALHAGLPPSVPAVTVDRQCGSGLEAIINACRLVQAGAGECFIAGGVESVSTAPWRVEKPTSLKQMPRFYARARFSPDEIGDPEMGLAAENVAVKCAISRQRQDNFALRSHQRAVEAIKNGLFADEIVPVEVEGKPLSMDECPRHNASLSALEKLSPVFIEGGTVTAGNCCPLNDGASLVLIMSRKKAIEMGYTRGLRFVDACSAGVDPNLLGLGPVPATQKLLTRQSALNIENISVIEFNEAFAAQVLGSIDALNIDEIRINLQGGAIALGHPYGASGGIMVTRIFSQLIRQKSAKENAADPQFAMAMLGIAGGLGLSAMFKTAEF</sequence>
<organism evidence="7 10">
    <name type="scientific">Rouxiella silvae</name>
    <dbReference type="NCBI Taxonomy" id="1646373"/>
    <lineage>
        <taxon>Bacteria</taxon>
        <taxon>Pseudomonadati</taxon>
        <taxon>Pseudomonadota</taxon>
        <taxon>Gammaproteobacteria</taxon>
        <taxon>Enterobacterales</taxon>
        <taxon>Yersiniaceae</taxon>
        <taxon>Rouxiella</taxon>
    </lineage>
</organism>
<dbReference type="AlphaFoldDB" id="A0AA40X4Z3"/>
<dbReference type="PANTHER" id="PTHR43853:SF3">
    <property type="entry name" value="ACETYL-COA C-ACETYLTRANSFERASE YHFS-RELATED"/>
    <property type="match status" value="1"/>
</dbReference>
<feature type="domain" description="Thiolase C-terminal" evidence="6">
    <location>
        <begin position="279"/>
        <end position="402"/>
    </location>
</feature>
<dbReference type="EMBL" id="JADMKS010000008">
    <property type="protein sequence ID" value="MBF6638778.1"/>
    <property type="molecule type" value="Genomic_DNA"/>
</dbReference>
<evidence type="ECO:0000313" key="9">
    <source>
        <dbReference type="Proteomes" id="UP000192722"/>
    </source>
</evidence>
<dbReference type="RefSeq" id="WP_084982141.1">
    <property type="nucleotide sequence ID" value="NZ_CBCSCF010000001.1"/>
</dbReference>
<comment type="similarity">
    <text evidence="1 4">Belongs to the thiolase-like superfamily. Thiolase family.</text>
</comment>
<dbReference type="Gene3D" id="3.40.47.10">
    <property type="match status" value="1"/>
</dbReference>
<dbReference type="GO" id="GO:0010124">
    <property type="term" value="P:phenylacetate catabolic process"/>
    <property type="evidence" value="ECO:0007669"/>
    <property type="project" value="TreeGrafter"/>
</dbReference>
<dbReference type="CDD" id="cd00751">
    <property type="entry name" value="thiolase"/>
    <property type="match status" value="1"/>
</dbReference>
<reference evidence="8 9" key="2">
    <citation type="journal article" date="2017" name="Int. J. Syst. Evol. Microbiol.">
        <title>Rouxiella badensis sp. nov. and Rouxiella silvae sp. nov. isolated from peat bog soil in Germany and emendation of the genus description.</title>
        <authorList>
            <person name="Le Fleche-Mateos A."/>
            <person name="Kugler J.H."/>
            <person name="Hansen S.H."/>
            <person name="Syldatk C."/>
            <person name="Hausmann R."/>
            <person name="Lomprez F."/>
            <person name="Vandenbogaert M."/>
            <person name="Manuguerra J.C."/>
            <person name="Grimont P.A."/>
        </authorList>
    </citation>
    <scope>NUCLEOTIDE SEQUENCE [LARGE SCALE GENOMIC DNA]</scope>
    <source>
        <strain evidence="8 9">213</strain>
    </source>
</reference>
<dbReference type="InterPro" id="IPR020616">
    <property type="entry name" value="Thiolase_N"/>
</dbReference>
<dbReference type="SUPFAM" id="SSF53901">
    <property type="entry name" value="Thiolase-like"/>
    <property type="match status" value="2"/>
</dbReference>
<evidence type="ECO:0000256" key="4">
    <source>
        <dbReference type="RuleBase" id="RU003557"/>
    </source>
</evidence>
<dbReference type="InterPro" id="IPR002155">
    <property type="entry name" value="Thiolase"/>
</dbReference>
<dbReference type="Pfam" id="PF02803">
    <property type="entry name" value="Thiolase_C"/>
    <property type="match status" value="1"/>
</dbReference>
<dbReference type="InterPro" id="IPR020617">
    <property type="entry name" value="Thiolase_C"/>
</dbReference>
<protein>
    <submittedName>
        <fullName evidence="8">Acetyl-CoA acetyltransferase</fullName>
    </submittedName>
    <submittedName>
        <fullName evidence="7">Thiolase family protein</fullName>
    </submittedName>
</protein>
<dbReference type="PANTHER" id="PTHR43853">
    <property type="entry name" value="3-KETOACYL-COA THIOLASE, PEROXISOMAL"/>
    <property type="match status" value="1"/>
</dbReference>
<reference evidence="7" key="3">
    <citation type="submission" date="2020-11" db="EMBL/GenBank/DDBJ databases">
        <authorList>
            <person name="Lee S.D."/>
        </authorList>
    </citation>
    <scope>NUCLEOTIDE SEQUENCE</scope>
    <source>
        <strain evidence="7">SAP-2</strain>
    </source>
</reference>
<dbReference type="Proteomes" id="UP000192722">
    <property type="component" value="Unassembled WGS sequence"/>
</dbReference>
<evidence type="ECO:0000256" key="3">
    <source>
        <dbReference type="ARBA" id="ARBA00023315"/>
    </source>
</evidence>
<dbReference type="InterPro" id="IPR020613">
    <property type="entry name" value="Thiolase_CS"/>
</dbReference>
<evidence type="ECO:0000256" key="1">
    <source>
        <dbReference type="ARBA" id="ARBA00010982"/>
    </source>
</evidence>
<dbReference type="PIRSF" id="PIRSF000429">
    <property type="entry name" value="Ac-CoA_Ac_transf"/>
    <property type="match status" value="1"/>
</dbReference>
<reference evidence="7" key="4">
    <citation type="submission" date="2022-09" db="EMBL/GenBank/DDBJ databases">
        <title>Rouxiella aceris sp. nov., isolated from tree sap and emended description of the genus Rhouxiella.</title>
        <authorList>
            <person name="Kim I.S."/>
        </authorList>
    </citation>
    <scope>NUCLEOTIDE SEQUENCE</scope>
    <source>
        <strain evidence="7">SAP-2</strain>
    </source>
</reference>
<proteinExistence type="inferred from homology"/>
<dbReference type="Pfam" id="PF00108">
    <property type="entry name" value="Thiolase_N"/>
    <property type="match status" value="1"/>
</dbReference>
<accession>A0AA40X4Z3</accession>
<evidence type="ECO:0000256" key="2">
    <source>
        <dbReference type="ARBA" id="ARBA00022679"/>
    </source>
</evidence>
<keyword evidence="2 4" id="KW-0808">Transferase</keyword>
<dbReference type="NCBIfam" id="TIGR01930">
    <property type="entry name" value="AcCoA-C-Actrans"/>
    <property type="match status" value="1"/>
</dbReference>
<dbReference type="GO" id="GO:0005737">
    <property type="term" value="C:cytoplasm"/>
    <property type="evidence" value="ECO:0007669"/>
    <property type="project" value="UniProtKB-ARBA"/>
</dbReference>
<gene>
    <name evidence="8" type="ORF">BS639_02190</name>
    <name evidence="7" type="ORF">ITX54_19100</name>
</gene>
<feature type="domain" description="Thiolase N-terminal" evidence="5">
    <location>
        <begin position="19"/>
        <end position="265"/>
    </location>
</feature>
<evidence type="ECO:0000313" key="10">
    <source>
        <dbReference type="Proteomes" id="UP000705283"/>
    </source>
</evidence>
<comment type="caution">
    <text evidence="7">The sequence shown here is derived from an EMBL/GenBank/DDBJ whole genome shotgun (WGS) entry which is preliminary data.</text>
</comment>